<name>A0A0G0Y7N5_9BACT</name>
<dbReference type="EMBL" id="LCCN01000005">
    <property type="protein sequence ID" value="KKS32719.1"/>
    <property type="molecule type" value="Genomic_DNA"/>
</dbReference>
<dbReference type="AlphaFoldDB" id="A0A0G0Y7N5"/>
<sequence>MTISNLTLNVNSQPLPDVEVDNQNLGILAPTGCDTELFDFTQDKLAEVLPREDSNLQPYSYRNPLVTKRPGLSHYRLSRHRVYSLYTFTPPKAGI</sequence>
<evidence type="ECO:0000313" key="1">
    <source>
        <dbReference type="EMBL" id="KKS32719.1"/>
    </source>
</evidence>
<organism evidence="1 2">
    <name type="scientific">Candidatus Amesbacteria bacterium GW2011_GWA2_42_12</name>
    <dbReference type="NCBI Taxonomy" id="1618356"/>
    <lineage>
        <taxon>Bacteria</taxon>
        <taxon>Candidatus Amesiibacteriota</taxon>
    </lineage>
</organism>
<comment type="caution">
    <text evidence="1">The sequence shown here is derived from an EMBL/GenBank/DDBJ whole genome shotgun (WGS) entry which is preliminary data.</text>
</comment>
<gene>
    <name evidence="1" type="ORF">UU93_C0005G0027</name>
</gene>
<dbReference type="STRING" id="1618356.UU93_C0005G0027"/>
<protein>
    <submittedName>
        <fullName evidence="1">Uncharacterized protein</fullName>
    </submittedName>
</protein>
<proteinExistence type="predicted"/>
<dbReference type="Proteomes" id="UP000034160">
    <property type="component" value="Unassembled WGS sequence"/>
</dbReference>
<reference evidence="1 2" key="1">
    <citation type="journal article" date="2015" name="Nature">
        <title>rRNA introns, odd ribosomes, and small enigmatic genomes across a large radiation of phyla.</title>
        <authorList>
            <person name="Brown C.T."/>
            <person name="Hug L.A."/>
            <person name="Thomas B.C."/>
            <person name="Sharon I."/>
            <person name="Castelle C.J."/>
            <person name="Singh A."/>
            <person name="Wilkins M.J."/>
            <person name="Williams K.H."/>
            <person name="Banfield J.F."/>
        </authorList>
    </citation>
    <scope>NUCLEOTIDE SEQUENCE [LARGE SCALE GENOMIC DNA]</scope>
</reference>
<evidence type="ECO:0000313" key="2">
    <source>
        <dbReference type="Proteomes" id="UP000034160"/>
    </source>
</evidence>
<accession>A0A0G0Y7N5</accession>